<evidence type="ECO:0008006" key="3">
    <source>
        <dbReference type="Google" id="ProtNLM"/>
    </source>
</evidence>
<reference evidence="1 2" key="1">
    <citation type="submission" date="2024-01" db="EMBL/GenBank/DDBJ databases">
        <title>A draft genome for the cacao thread blight pathogen Marasmiellus scandens.</title>
        <authorList>
            <person name="Baruah I.K."/>
            <person name="Leung J."/>
            <person name="Bukari Y."/>
            <person name="Amoako-Attah I."/>
            <person name="Meinhardt L.W."/>
            <person name="Bailey B.A."/>
            <person name="Cohen S.P."/>
        </authorList>
    </citation>
    <scope>NUCLEOTIDE SEQUENCE [LARGE SCALE GENOMIC DNA]</scope>
    <source>
        <strain evidence="1 2">GH-19</strain>
    </source>
</reference>
<comment type="caution">
    <text evidence="1">The sequence shown here is derived from an EMBL/GenBank/DDBJ whole genome shotgun (WGS) entry which is preliminary data.</text>
</comment>
<proteinExistence type="predicted"/>
<keyword evidence="2" id="KW-1185">Reference proteome</keyword>
<evidence type="ECO:0000313" key="2">
    <source>
        <dbReference type="Proteomes" id="UP001498398"/>
    </source>
</evidence>
<protein>
    <recommendedName>
        <fullName evidence="3">DUF2778 domain-containing protein</fullName>
    </recommendedName>
</protein>
<name>A0ABR1K3S4_9AGAR</name>
<accession>A0ABR1K3S4</accession>
<dbReference type="EMBL" id="JBANRG010000001">
    <property type="protein sequence ID" value="KAK7472213.1"/>
    <property type="molecule type" value="Genomic_DNA"/>
</dbReference>
<gene>
    <name evidence="1" type="ORF">VKT23_000335</name>
</gene>
<dbReference type="Proteomes" id="UP001498398">
    <property type="component" value="Unassembled WGS sequence"/>
</dbReference>
<evidence type="ECO:0000313" key="1">
    <source>
        <dbReference type="EMBL" id="KAK7472213.1"/>
    </source>
</evidence>
<organism evidence="1 2">
    <name type="scientific">Marasmiellus scandens</name>
    <dbReference type="NCBI Taxonomy" id="2682957"/>
    <lineage>
        <taxon>Eukaryota</taxon>
        <taxon>Fungi</taxon>
        <taxon>Dikarya</taxon>
        <taxon>Basidiomycota</taxon>
        <taxon>Agaricomycotina</taxon>
        <taxon>Agaricomycetes</taxon>
        <taxon>Agaricomycetidae</taxon>
        <taxon>Agaricales</taxon>
        <taxon>Marasmiineae</taxon>
        <taxon>Omphalotaceae</taxon>
        <taxon>Marasmiellus</taxon>
    </lineage>
</organism>
<sequence>MSIISIIPPTKVELHNLKEGLARYPPPDMEEGYLFGFPIPHSYLDQLGERLFATPKRQLTKKEKDDLAGIQWHMCYNHLLDIAYKRWPRVPDESDVPGHLKNQEYAGSNGCVTVSPVGDNLDEIFLILAESSIPELLRMPPLKAIEEIWIDLREDGCLTRPKWVKTWEYAR</sequence>